<proteinExistence type="predicted"/>
<sequence>MATAKQLTAQDIADIKARLRQGEYQHHIAADYGLNQGRVSEINTGKRGESSARPQQLAML</sequence>
<evidence type="ECO:0000313" key="2">
    <source>
        <dbReference type="Proteomes" id="UP000251186"/>
    </source>
</evidence>
<dbReference type="Proteomes" id="UP000251186">
    <property type="component" value="Unassembled WGS sequence"/>
</dbReference>
<gene>
    <name evidence="1" type="ORF">NCTC11166_01835</name>
</gene>
<dbReference type="AlphaFoldDB" id="A0A2X1BUR6"/>
<reference evidence="1 2" key="1">
    <citation type="submission" date="2018-06" db="EMBL/GenBank/DDBJ databases">
        <authorList>
            <consortium name="Pathogen Informatics"/>
            <person name="Doyle S."/>
        </authorList>
    </citation>
    <scope>NUCLEOTIDE SEQUENCE [LARGE SCALE GENOMIC DNA]</scope>
    <source>
        <strain evidence="1 2">NCTC11166</strain>
    </source>
</reference>
<dbReference type="RefSeq" id="WP_112862655.1">
    <property type="nucleotide sequence ID" value="NZ_UAQP01000014.1"/>
</dbReference>
<protein>
    <submittedName>
        <fullName evidence="1">Uncharacterized protein</fullName>
    </submittedName>
</protein>
<name>A0A2X1BUR6_BREVE</name>
<dbReference type="EMBL" id="UAQP01000014">
    <property type="protein sequence ID" value="SPU54454.1"/>
    <property type="molecule type" value="Genomic_DNA"/>
</dbReference>
<evidence type="ECO:0000313" key="1">
    <source>
        <dbReference type="EMBL" id="SPU54454.1"/>
    </source>
</evidence>
<organism evidence="1 2">
    <name type="scientific">Brevundimonas vesicularis</name>
    <name type="common">Pseudomonas vesicularis</name>
    <dbReference type="NCBI Taxonomy" id="41276"/>
    <lineage>
        <taxon>Bacteria</taxon>
        <taxon>Pseudomonadati</taxon>
        <taxon>Pseudomonadota</taxon>
        <taxon>Alphaproteobacteria</taxon>
        <taxon>Caulobacterales</taxon>
        <taxon>Caulobacteraceae</taxon>
        <taxon>Brevundimonas</taxon>
    </lineage>
</organism>
<accession>A0A2X1BUR6</accession>